<keyword evidence="8" id="KW-0175">Coiled coil</keyword>
<evidence type="ECO:0000256" key="2">
    <source>
        <dbReference type="ARBA" id="ARBA00004325"/>
    </source>
</evidence>
<feature type="domain" description="HIG1" evidence="12">
    <location>
        <begin position="10"/>
        <end position="101"/>
    </location>
</feature>
<dbReference type="Proteomes" id="UP000242877">
    <property type="component" value="Unassembled WGS sequence"/>
</dbReference>
<feature type="transmembrane region" description="Helical" evidence="11">
    <location>
        <begin position="74"/>
        <end position="92"/>
    </location>
</feature>
<proteinExistence type="inferred from homology"/>
<evidence type="ECO:0000256" key="11">
    <source>
        <dbReference type="SAM" id="Phobius"/>
    </source>
</evidence>
<comment type="subunit">
    <text evidence="4">Associates with the respiratory chain complex III/complex IV supercomplex.</text>
</comment>
<evidence type="ECO:0000256" key="3">
    <source>
        <dbReference type="ARBA" id="ARBA00009366"/>
    </source>
</evidence>
<dbReference type="EMBL" id="AZGZ01000003">
    <property type="protein sequence ID" value="KZZ96281.1"/>
    <property type="molecule type" value="Genomic_DNA"/>
</dbReference>
<dbReference type="AlphaFoldDB" id="A0A168C8H5"/>
<organism evidence="13 14">
    <name type="scientific">Ascosphaera apis ARSEF 7405</name>
    <dbReference type="NCBI Taxonomy" id="392613"/>
    <lineage>
        <taxon>Eukaryota</taxon>
        <taxon>Fungi</taxon>
        <taxon>Dikarya</taxon>
        <taxon>Ascomycota</taxon>
        <taxon>Pezizomycotina</taxon>
        <taxon>Eurotiomycetes</taxon>
        <taxon>Eurotiomycetidae</taxon>
        <taxon>Onygenales</taxon>
        <taxon>Ascosphaeraceae</taxon>
        <taxon>Ascosphaera</taxon>
    </lineage>
</organism>
<evidence type="ECO:0000313" key="14">
    <source>
        <dbReference type="Proteomes" id="UP000242877"/>
    </source>
</evidence>
<dbReference type="VEuPathDB" id="FungiDB:AAP_01054"/>
<sequence>MSNSGLPDDTPLPSSLGEDFFEENRWQKLVRKLKREPLIPLGCAATTYALWRAYKSMKAGDSVQLNKMFRARIYAQAFTLCAVGFGGIYYAAERRAEREIERAIDEKKGQEKRDAWLRELEIRDQEDRNWRERNAAIEAAANAKDGNKKVSDIIAEKSVDFSAPEGGKEKGILEQAVEKK</sequence>
<dbReference type="PANTHER" id="PTHR12297:SF3">
    <property type="entry name" value="HIG1 DOMAIN FAMILY MEMBER 1A"/>
    <property type="match status" value="1"/>
</dbReference>
<dbReference type="InterPro" id="IPR007667">
    <property type="entry name" value="Hypoxia_induced_domain"/>
</dbReference>
<evidence type="ECO:0000256" key="7">
    <source>
        <dbReference type="ARBA" id="ARBA00022989"/>
    </source>
</evidence>
<evidence type="ECO:0000256" key="10">
    <source>
        <dbReference type="ARBA" id="ARBA00023136"/>
    </source>
</evidence>
<dbReference type="Gene3D" id="6.10.140.1320">
    <property type="match status" value="1"/>
</dbReference>
<comment type="function">
    <text evidence="1">Cytochrome c oxidase subunit which plays a role in assembly of respiratory supercomplexes.</text>
</comment>
<keyword evidence="9" id="KW-0496">Mitochondrion</keyword>
<comment type="caution">
    <text evidence="13">The sequence shown here is derived from an EMBL/GenBank/DDBJ whole genome shotgun (WGS) entry which is preliminary data.</text>
</comment>
<evidence type="ECO:0000256" key="1">
    <source>
        <dbReference type="ARBA" id="ARBA00002584"/>
    </source>
</evidence>
<name>A0A168C8H5_9EURO</name>
<keyword evidence="6 11" id="KW-0812">Transmembrane</keyword>
<keyword evidence="10 11" id="KW-0472">Membrane</keyword>
<dbReference type="OrthoDB" id="6604018at2759"/>
<dbReference type="PROSITE" id="PS51503">
    <property type="entry name" value="HIG1"/>
    <property type="match status" value="1"/>
</dbReference>
<evidence type="ECO:0000256" key="8">
    <source>
        <dbReference type="ARBA" id="ARBA00023054"/>
    </source>
</evidence>
<evidence type="ECO:0000256" key="5">
    <source>
        <dbReference type="ARBA" id="ARBA00013887"/>
    </source>
</evidence>
<evidence type="ECO:0000256" key="4">
    <source>
        <dbReference type="ARBA" id="ARBA00011565"/>
    </source>
</evidence>
<keyword evidence="7 11" id="KW-1133">Transmembrane helix</keyword>
<comment type="subcellular location">
    <subcellularLocation>
        <location evidence="2">Mitochondrion membrane</location>
    </subcellularLocation>
</comment>
<gene>
    <name evidence="13" type="ORF">AAP_01054</name>
</gene>
<keyword evidence="14" id="KW-1185">Reference proteome</keyword>
<dbReference type="PANTHER" id="PTHR12297">
    <property type="entry name" value="HYPOXIA-INDUCBILE GENE 1 HIG1 -RELATED"/>
    <property type="match status" value="1"/>
</dbReference>
<dbReference type="Pfam" id="PF04588">
    <property type="entry name" value="HIG_1_N"/>
    <property type="match status" value="1"/>
</dbReference>
<dbReference type="InterPro" id="IPR050355">
    <property type="entry name" value="RCF1"/>
</dbReference>
<dbReference type="GO" id="GO:0031966">
    <property type="term" value="C:mitochondrial membrane"/>
    <property type="evidence" value="ECO:0007669"/>
    <property type="project" value="UniProtKB-SubCell"/>
</dbReference>
<dbReference type="GO" id="GO:0097250">
    <property type="term" value="P:mitochondrial respirasome assembly"/>
    <property type="evidence" value="ECO:0007669"/>
    <property type="project" value="TreeGrafter"/>
</dbReference>
<evidence type="ECO:0000256" key="9">
    <source>
        <dbReference type="ARBA" id="ARBA00023128"/>
    </source>
</evidence>
<reference evidence="13 14" key="1">
    <citation type="journal article" date="2016" name="Genome Biol. Evol.">
        <title>Divergent and convergent evolution of fungal pathogenicity.</title>
        <authorList>
            <person name="Shang Y."/>
            <person name="Xiao G."/>
            <person name="Zheng P."/>
            <person name="Cen K."/>
            <person name="Zhan S."/>
            <person name="Wang C."/>
        </authorList>
    </citation>
    <scope>NUCLEOTIDE SEQUENCE [LARGE SCALE GENOMIC DNA]</scope>
    <source>
        <strain evidence="13 14">ARSEF 7405</strain>
    </source>
</reference>
<comment type="similarity">
    <text evidence="3">Belongs to the RCF1 family.</text>
</comment>
<evidence type="ECO:0000313" key="13">
    <source>
        <dbReference type="EMBL" id="KZZ96281.1"/>
    </source>
</evidence>
<evidence type="ECO:0000259" key="12">
    <source>
        <dbReference type="PROSITE" id="PS51503"/>
    </source>
</evidence>
<accession>A0A168C8H5</accession>
<protein>
    <recommendedName>
        <fullName evidence="5">Respiratory supercomplex factor 1, mitochondrial</fullName>
    </recommendedName>
</protein>
<evidence type="ECO:0000256" key="6">
    <source>
        <dbReference type="ARBA" id="ARBA00022692"/>
    </source>
</evidence>